<dbReference type="AlphaFoldDB" id="A0A5P8VR51"/>
<gene>
    <name evidence="1" type="ORF">GXM_00303</name>
</gene>
<accession>A0A5P8VR51</accession>
<organism evidence="1 2">
    <name type="scientific">Nostoc sphaeroides CCNUC1</name>
    <dbReference type="NCBI Taxonomy" id="2653204"/>
    <lineage>
        <taxon>Bacteria</taxon>
        <taxon>Bacillati</taxon>
        <taxon>Cyanobacteriota</taxon>
        <taxon>Cyanophyceae</taxon>
        <taxon>Nostocales</taxon>
        <taxon>Nostocaceae</taxon>
        <taxon>Nostoc</taxon>
    </lineage>
</organism>
<evidence type="ECO:0000313" key="1">
    <source>
        <dbReference type="EMBL" id="QFS42830.1"/>
    </source>
</evidence>
<sequence>MPTVERITKASRIIVRQEGVGLSMLRNVKNECIKNKCERNNQHLKPFFVT</sequence>
<evidence type="ECO:0000313" key="2">
    <source>
        <dbReference type="Proteomes" id="UP000326678"/>
    </source>
</evidence>
<dbReference type="KEGG" id="nsh:GXM_00303"/>
<keyword evidence="2" id="KW-1185">Reference proteome</keyword>
<reference evidence="1 2" key="1">
    <citation type="submission" date="2019-10" db="EMBL/GenBank/DDBJ databases">
        <title>Genomic and transcriptomic insights into the perfect genentic adaptation of a filamentous nitrogen-fixing cyanobacterium to rice fields.</title>
        <authorList>
            <person name="Chen Z."/>
        </authorList>
    </citation>
    <scope>NUCLEOTIDE SEQUENCE [LARGE SCALE GENOMIC DNA]</scope>
    <source>
        <strain evidence="1">CCNUC1</strain>
    </source>
</reference>
<dbReference type="Proteomes" id="UP000326678">
    <property type="component" value="Chromosome Gxm1"/>
</dbReference>
<name>A0A5P8VR51_9NOSO</name>
<proteinExistence type="predicted"/>
<protein>
    <submittedName>
        <fullName evidence="1">Uncharacterized protein</fullName>
    </submittedName>
</protein>
<dbReference type="EMBL" id="CP045226">
    <property type="protein sequence ID" value="QFS42830.1"/>
    <property type="molecule type" value="Genomic_DNA"/>
</dbReference>